<dbReference type="Pfam" id="PF04589">
    <property type="entry name" value="RFX1_trans_act"/>
    <property type="match status" value="1"/>
</dbReference>
<dbReference type="EMBL" id="VZUI01031157">
    <property type="protein sequence ID" value="NXU98912.1"/>
    <property type="molecule type" value="Genomic_DNA"/>
</dbReference>
<evidence type="ECO:0000313" key="4">
    <source>
        <dbReference type="Proteomes" id="UP000524451"/>
    </source>
</evidence>
<gene>
    <name evidence="3" type="primary">Rfx1_1</name>
    <name evidence="3" type="ORF">CETCET_R15357</name>
</gene>
<evidence type="ECO:0000313" key="3">
    <source>
        <dbReference type="EMBL" id="NXU98912.1"/>
    </source>
</evidence>
<sequence length="137" mass="13183">CPQRSPAPSATAAPKPGPPQEVSGGRSGGTGGVQQLPPVQHVFPAPVPYVEGGDGSYAPGAIRSGSFPFAETPLFGQNSGGYFEGAGGAAVQPSPPPPPPPPASSQAPPASAPVPMYVAGGQILGSPPAPPQGGTGT</sequence>
<dbReference type="InterPro" id="IPR007668">
    <property type="entry name" value="RFX1_trans_act"/>
</dbReference>
<accession>A0A7L3Q7U4</accession>
<comment type="caution">
    <text evidence="3">The sequence shown here is derived from an EMBL/GenBank/DDBJ whole genome shotgun (WGS) entry which is preliminary data.</text>
</comment>
<dbReference type="Proteomes" id="UP000524451">
    <property type="component" value="Unassembled WGS sequence"/>
</dbReference>
<evidence type="ECO:0000256" key="1">
    <source>
        <dbReference type="SAM" id="MobiDB-lite"/>
    </source>
</evidence>
<dbReference type="GO" id="GO:0003677">
    <property type="term" value="F:DNA binding"/>
    <property type="evidence" value="ECO:0007669"/>
    <property type="project" value="InterPro"/>
</dbReference>
<dbReference type="AlphaFoldDB" id="A0A7L3Q7U4"/>
<feature type="compositionally biased region" description="Gly residues" evidence="1">
    <location>
        <begin position="78"/>
        <end position="88"/>
    </location>
</feature>
<feature type="compositionally biased region" description="Low complexity" evidence="1">
    <location>
        <begin position="104"/>
        <end position="115"/>
    </location>
</feature>
<name>A0A7L3Q7U4_9SYLV</name>
<reference evidence="3 4" key="1">
    <citation type="submission" date="2019-09" db="EMBL/GenBank/DDBJ databases">
        <title>Bird 10,000 Genomes (B10K) Project - Family phase.</title>
        <authorList>
            <person name="Zhang G."/>
        </authorList>
    </citation>
    <scope>NUCLEOTIDE SEQUENCE [LARGE SCALE GENOMIC DNA]</scope>
    <source>
        <strain evidence="3">OUT-0056</strain>
        <tissue evidence="3">Blood</tissue>
    </source>
</reference>
<organism evidence="3 4">
    <name type="scientific">Cettia cetti</name>
    <dbReference type="NCBI Taxonomy" id="68486"/>
    <lineage>
        <taxon>Eukaryota</taxon>
        <taxon>Metazoa</taxon>
        <taxon>Chordata</taxon>
        <taxon>Craniata</taxon>
        <taxon>Vertebrata</taxon>
        <taxon>Euteleostomi</taxon>
        <taxon>Archelosauria</taxon>
        <taxon>Archosauria</taxon>
        <taxon>Dinosauria</taxon>
        <taxon>Saurischia</taxon>
        <taxon>Theropoda</taxon>
        <taxon>Coelurosauria</taxon>
        <taxon>Aves</taxon>
        <taxon>Neognathae</taxon>
        <taxon>Neoaves</taxon>
        <taxon>Telluraves</taxon>
        <taxon>Australaves</taxon>
        <taxon>Passeriformes</taxon>
        <taxon>Sylvioidea</taxon>
        <taxon>Sylviidae</taxon>
        <taxon>Acrocephalinae</taxon>
        <taxon>Cettia</taxon>
    </lineage>
</organism>
<protein>
    <submittedName>
        <fullName evidence="3">RFX1 factor</fullName>
    </submittedName>
</protein>
<feature type="domain" description="RFX1 transcription activation region" evidence="2">
    <location>
        <begin position="3"/>
        <end position="128"/>
    </location>
</feature>
<feature type="compositionally biased region" description="Low complexity" evidence="1">
    <location>
        <begin position="1"/>
        <end position="14"/>
    </location>
</feature>
<proteinExistence type="predicted"/>
<dbReference type="GO" id="GO:0005634">
    <property type="term" value="C:nucleus"/>
    <property type="evidence" value="ECO:0007669"/>
    <property type="project" value="InterPro"/>
</dbReference>
<keyword evidence="4" id="KW-1185">Reference proteome</keyword>
<feature type="non-terminal residue" evidence="3">
    <location>
        <position position="137"/>
    </location>
</feature>
<feature type="region of interest" description="Disordered" evidence="1">
    <location>
        <begin position="1"/>
        <end position="137"/>
    </location>
</feature>
<dbReference type="GO" id="GO:0006355">
    <property type="term" value="P:regulation of DNA-templated transcription"/>
    <property type="evidence" value="ECO:0007669"/>
    <property type="project" value="InterPro"/>
</dbReference>
<feature type="compositionally biased region" description="Pro residues" evidence="1">
    <location>
        <begin position="93"/>
        <end position="103"/>
    </location>
</feature>
<feature type="non-terminal residue" evidence="3">
    <location>
        <position position="1"/>
    </location>
</feature>
<evidence type="ECO:0000259" key="2">
    <source>
        <dbReference type="Pfam" id="PF04589"/>
    </source>
</evidence>